<dbReference type="InterPro" id="IPR004638">
    <property type="entry name" value="EmrB-like"/>
</dbReference>
<dbReference type="Proteomes" id="UP001183643">
    <property type="component" value="Unassembled WGS sequence"/>
</dbReference>
<dbReference type="EMBL" id="JAVDYB010000001">
    <property type="protein sequence ID" value="MDR7279839.1"/>
    <property type="molecule type" value="Genomic_DNA"/>
</dbReference>
<organism evidence="9 10">
    <name type="scientific">Catenuloplanes atrovinosus</name>
    <dbReference type="NCBI Taxonomy" id="137266"/>
    <lineage>
        <taxon>Bacteria</taxon>
        <taxon>Bacillati</taxon>
        <taxon>Actinomycetota</taxon>
        <taxon>Actinomycetes</taxon>
        <taxon>Micromonosporales</taxon>
        <taxon>Micromonosporaceae</taxon>
        <taxon>Catenuloplanes</taxon>
    </lineage>
</organism>
<evidence type="ECO:0000256" key="5">
    <source>
        <dbReference type="ARBA" id="ARBA00022989"/>
    </source>
</evidence>
<sequence>MKRWWALAALALSLITMGFDVTILNVALPTLATELDATTGELQWMVDAFVLVFAGLLLPMGALGDRYGRKRLLLAGLVVIGLASLAMAWAGSPELVIAGRVLMGVGAALITPISLAVLPTLFGPEERGRAIAVLMAGMGVGIPLGPVLGGYLLEHYWWGSVFLINVPVVLVAVAAIAVLLPESRDAEHPGVDYLGGLLAVAGLVALVWGVIEAPVRGWGAPSVLSALGAGAVLLTAFVLWERRARAPMIDLALFARRRFLGGTIAAVSASFGLFGLLFLVPQYLGFVLGFDPLETGLGLMPVVGGVVLGSPLGERLAARLGHRLPVVLGLLVLGGGLLAGAATGADDRYGYAAAWYTAVGLGCGMALAPAMDAVIGELPPARSGSGTSITMTLRQVAGAFGVALLGSLLSRGYADRVPTAGLPPDAAAAVRESPAGALAVAERLETGGAALATGAREAFLHGTALALTANAAVALAGAIVAGLLLRAARRDTSESRDELARTP</sequence>
<feature type="transmembrane region" description="Helical" evidence="7">
    <location>
        <begin position="72"/>
        <end position="91"/>
    </location>
</feature>
<dbReference type="InterPro" id="IPR011701">
    <property type="entry name" value="MFS"/>
</dbReference>
<evidence type="ECO:0000259" key="8">
    <source>
        <dbReference type="PROSITE" id="PS50850"/>
    </source>
</evidence>
<accession>A0AAE4CE95</accession>
<dbReference type="PANTHER" id="PTHR42718">
    <property type="entry name" value="MAJOR FACILITATOR SUPERFAMILY MULTIDRUG TRANSPORTER MFSC"/>
    <property type="match status" value="1"/>
</dbReference>
<dbReference type="SUPFAM" id="SSF103473">
    <property type="entry name" value="MFS general substrate transporter"/>
    <property type="match status" value="1"/>
</dbReference>
<evidence type="ECO:0000313" key="10">
    <source>
        <dbReference type="Proteomes" id="UP001183643"/>
    </source>
</evidence>
<dbReference type="RefSeq" id="WP_310373878.1">
    <property type="nucleotide sequence ID" value="NZ_JAVDYB010000001.1"/>
</dbReference>
<feature type="transmembrane region" description="Helical" evidence="7">
    <location>
        <begin position="130"/>
        <end position="151"/>
    </location>
</feature>
<feature type="transmembrane region" description="Helical" evidence="7">
    <location>
        <begin position="193"/>
        <end position="211"/>
    </location>
</feature>
<protein>
    <submittedName>
        <fullName evidence="9">EmrB/QacA subfamily drug resistance transporter</fullName>
    </submittedName>
</protein>
<feature type="transmembrane region" description="Helical" evidence="7">
    <location>
        <begin position="464"/>
        <end position="485"/>
    </location>
</feature>
<name>A0AAE4CE95_9ACTN</name>
<evidence type="ECO:0000256" key="3">
    <source>
        <dbReference type="ARBA" id="ARBA00022475"/>
    </source>
</evidence>
<dbReference type="PROSITE" id="PS50850">
    <property type="entry name" value="MFS"/>
    <property type="match status" value="1"/>
</dbReference>
<proteinExistence type="predicted"/>
<keyword evidence="3" id="KW-1003">Cell membrane</keyword>
<dbReference type="AlphaFoldDB" id="A0AAE4CE95"/>
<feature type="transmembrane region" description="Helical" evidence="7">
    <location>
        <begin position="296"/>
        <end position="312"/>
    </location>
</feature>
<evidence type="ECO:0000256" key="4">
    <source>
        <dbReference type="ARBA" id="ARBA00022692"/>
    </source>
</evidence>
<dbReference type="CDD" id="cd17321">
    <property type="entry name" value="MFS_MMR_MDR_like"/>
    <property type="match status" value="1"/>
</dbReference>
<evidence type="ECO:0000256" key="7">
    <source>
        <dbReference type="SAM" id="Phobius"/>
    </source>
</evidence>
<evidence type="ECO:0000256" key="1">
    <source>
        <dbReference type="ARBA" id="ARBA00004651"/>
    </source>
</evidence>
<evidence type="ECO:0000256" key="6">
    <source>
        <dbReference type="ARBA" id="ARBA00023136"/>
    </source>
</evidence>
<dbReference type="NCBIfam" id="TIGR00711">
    <property type="entry name" value="efflux_EmrB"/>
    <property type="match status" value="1"/>
</dbReference>
<keyword evidence="4 7" id="KW-0812">Transmembrane</keyword>
<dbReference type="GO" id="GO:0005886">
    <property type="term" value="C:plasma membrane"/>
    <property type="evidence" value="ECO:0007669"/>
    <property type="project" value="UniProtKB-SubCell"/>
</dbReference>
<feature type="transmembrane region" description="Helical" evidence="7">
    <location>
        <begin position="324"/>
        <end position="342"/>
    </location>
</feature>
<feature type="transmembrane region" description="Helical" evidence="7">
    <location>
        <begin position="42"/>
        <end position="60"/>
    </location>
</feature>
<dbReference type="PRINTS" id="PR01036">
    <property type="entry name" value="TCRTETB"/>
</dbReference>
<feature type="transmembrane region" description="Helical" evidence="7">
    <location>
        <begin position="396"/>
        <end position="414"/>
    </location>
</feature>
<keyword evidence="10" id="KW-1185">Reference proteome</keyword>
<dbReference type="PANTHER" id="PTHR42718:SF42">
    <property type="entry name" value="EXPORT PROTEIN"/>
    <property type="match status" value="1"/>
</dbReference>
<gene>
    <name evidence="9" type="ORF">J2S41_006617</name>
</gene>
<dbReference type="Gene3D" id="1.20.1250.20">
    <property type="entry name" value="MFS general substrate transporter like domains"/>
    <property type="match status" value="2"/>
</dbReference>
<evidence type="ECO:0000256" key="2">
    <source>
        <dbReference type="ARBA" id="ARBA00022448"/>
    </source>
</evidence>
<dbReference type="GO" id="GO:0022857">
    <property type="term" value="F:transmembrane transporter activity"/>
    <property type="evidence" value="ECO:0007669"/>
    <property type="project" value="InterPro"/>
</dbReference>
<keyword evidence="6 7" id="KW-0472">Membrane</keyword>
<comment type="subcellular location">
    <subcellularLocation>
        <location evidence="1">Cell membrane</location>
        <topology evidence="1">Multi-pass membrane protein</topology>
    </subcellularLocation>
</comment>
<feature type="transmembrane region" description="Helical" evidence="7">
    <location>
        <begin position="157"/>
        <end position="181"/>
    </location>
</feature>
<dbReference type="Pfam" id="PF07690">
    <property type="entry name" value="MFS_1"/>
    <property type="match status" value="1"/>
</dbReference>
<keyword evidence="5 7" id="KW-1133">Transmembrane helix</keyword>
<comment type="caution">
    <text evidence="9">The sequence shown here is derived from an EMBL/GenBank/DDBJ whole genome shotgun (WGS) entry which is preliminary data.</text>
</comment>
<feature type="transmembrane region" description="Helical" evidence="7">
    <location>
        <begin position="259"/>
        <end position="284"/>
    </location>
</feature>
<dbReference type="InterPro" id="IPR020846">
    <property type="entry name" value="MFS_dom"/>
</dbReference>
<keyword evidence="2" id="KW-0813">Transport</keyword>
<feature type="domain" description="Major facilitator superfamily (MFS) profile" evidence="8">
    <location>
        <begin position="6"/>
        <end position="489"/>
    </location>
</feature>
<evidence type="ECO:0000313" key="9">
    <source>
        <dbReference type="EMBL" id="MDR7279839.1"/>
    </source>
</evidence>
<reference evidence="9" key="1">
    <citation type="submission" date="2023-07" db="EMBL/GenBank/DDBJ databases">
        <title>Sequencing the genomes of 1000 actinobacteria strains.</title>
        <authorList>
            <person name="Klenk H.-P."/>
        </authorList>
    </citation>
    <scope>NUCLEOTIDE SEQUENCE</scope>
    <source>
        <strain evidence="9">DSM 44707</strain>
    </source>
</reference>
<feature type="transmembrane region" description="Helical" evidence="7">
    <location>
        <begin position="97"/>
        <end position="118"/>
    </location>
</feature>
<dbReference type="InterPro" id="IPR036259">
    <property type="entry name" value="MFS_trans_sf"/>
</dbReference>
<feature type="transmembrane region" description="Helical" evidence="7">
    <location>
        <begin position="354"/>
        <end position="375"/>
    </location>
</feature>
<feature type="transmembrane region" description="Helical" evidence="7">
    <location>
        <begin position="217"/>
        <end position="239"/>
    </location>
</feature>